<dbReference type="Proteomes" id="UP000663879">
    <property type="component" value="Unassembled WGS sequence"/>
</dbReference>
<comment type="caution">
    <text evidence="2">The sequence shown here is derived from an EMBL/GenBank/DDBJ whole genome shotgun (WGS) entry which is preliminary data.</text>
</comment>
<reference evidence="2" key="1">
    <citation type="submission" date="2021-02" db="EMBL/GenBank/DDBJ databases">
        <authorList>
            <person name="Nowell W R."/>
        </authorList>
    </citation>
    <scope>NUCLEOTIDE SEQUENCE</scope>
    <source>
        <strain evidence="2">Ploen Becks lab</strain>
    </source>
</reference>
<protein>
    <recommendedName>
        <fullName evidence="1">MULE transposase domain-containing protein</fullName>
    </recommendedName>
</protein>
<accession>A0A814AES3</accession>
<dbReference type="OrthoDB" id="6612379at2759"/>
<feature type="domain" description="MULE transposase" evidence="1">
    <location>
        <begin position="120"/>
        <end position="214"/>
    </location>
</feature>
<dbReference type="AlphaFoldDB" id="A0A814AES3"/>
<evidence type="ECO:0000259" key="1">
    <source>
        <dbReference type="Pfam" id="PF10551"/>
    </source>
</evidence>
<gene>
    <name evidence="2" type="ORF">OXX778_LOCUS12013</name>
</gene>
<dbReference type="EMBL" id="CAJNOC010002113">
    <property type="protein sequence ID" value="CAF0913228.1"/>
    <property type="molecule type" value="Genomic_DNA"/>
</dbReference>
<keyword evidence="3" id="KW-1185">Reference proteome</keyword>
<proteinExistence type="predicted"/>
<organism evidence="2 3">
    <name type="scientific">Brachionus calyciflorus</name>
    <dbReference type="NCBI Taxonomy" id="104777"/>
    <lineage>
        <taxon>Eukaryota</taxon>
        <taxon>Metazoa</taxon>
        <taxon>Spiralia</taxon>
        <taxon>Gnathifera</taxon>
        <taxon>Rotifera</taxon>
        <taxon>Eurotatoria</taxon>
        <taxon>Monogononta</taxon>
        <taxon>Pseudotrocha</taxon>
        <taxon>Ploima</taxon>
        <taxon>Brachionidae</taxon>
        <taxon>Brachionus</taxon>
    </lineage>
</organism>
<sequence>MPIDSNRSLEEANRPPMDFKLHAEKFPASITISTYEIIMRENAEHIETPFKDIKIEAVQLVRSITERCSTETIPISQIYDQEIASLCGERFLLFDKNDQDRVIGLESNRGLEILQSCSQWHADATFKITPDLFYQCLIIHGFYQEQIFPCLFFLMVNKKEDSYDIVFGQTKEKALELNYYLNPTCLICDFELALINSFRFNFPGILIRGCQFHHSQAIFKKIVGFGLKRLYCTNEIYSNWLSKLMNLSFVPLNYVVDAFQLLKLSKPNDLKIDEIIAYFNNTWLEGQYDLQLWNHAFTVGPRTNNHTEGFHS</sequence>
<evidence type="ECO:0000313" key="2">
    <source>
        <dbReference type="EMBL" id="CAF0913228.1"/>
    </source>
</evidence>
<dbReference type="Pfam" id="PF10551">
    <property type="entry name" value="MULE"/>
    <property type="match status" value="1"/>
</dbReference>
<evidence type="ECO:0000313" key="3">
    <source>
        <dbReference type="Proteomes" id="UP000663879"/>
    </source>
</evidence>
<name>A0A814AES3_9BILA</name>
<dbReference type="InterPro" id="IPR018289">
    <property type="entry name" value="MULE_transposase_dom"/>
</dbReference>